<keyword evidence="5 12" id="KW-0813">Transport</keyword>
<keyword evidence="11 12" id="KW-0472">Membrane</keyword>
<evidence type="ECO:0000256" key="3">
    <source>
        <dbReference type="ARBA" id="ARBA00008741"/>
    </source>
</evidence>
<keyword evidence="9 12" id="KW-0201">Cytochrome c-type biogenesis</keyword>
<dbReference type="HOGENOM" id="CLU_180892_4_1_6"/>
<dbReference type="PANTHER" id="PTHR37531:SF1">
    <property type="entry name" value="HEME EXPORTER PROTEIN D"/>
    <property type="match status" value="1"/>
</dbReference>
<comment type="function">
    <text evidence="1 12">Required for the export of heme to the periplasm for the biogenesis of c-type cytochromes.</text>
</comment>
<feature type="transmembrane region" description="Helical" evidence="12">
    <location>
        <begin position="17"/>
        <end position="36"/>
    </location>
</feature>
<dbReference type="RefSeq" id="WP_011398139.1">
    <property type="nucleotide sequence ID" value="NC_007645.1"/>
</dbReference>
<dbReference type="GO" id="GO:0005886">
    <property type="term" value="C:plasma membrane"/>
    <property type="evidence" value="ECO:0007669"/>
    <property type="project" value="UniProtKB-SubCell"/>
</dbReference>
<evidence type="ECO:0000313" key="14">
    <source>
        <dbReference type="Proteomes" id="UP000000238"/>
    </source>
</evidence>
<dbReference type="eggNOG" id="COG3114">
    <property type="taxonomic scope" value="Bacteria"/>
</dbReference>
<evidence type="ECO:0000313" key="13">
    <source>
        <dbReference type="EMBL" id="ABC31072.1"/>
    </source>
</evidence>
<evidence type="ECO:0000256" key="4">
    <source>
        <dbReference type="ARBA" id="ARBA00016461"/>
    </source>
</evidence>
<evidence type="ECO:0000256" key="1">
    <source>
        <dbReference type="ARBA" id="ARBA00002442"/>
    </source>
</evidence>
<dbReference type="GO" id="GO:0017004">
    <property type="term" value="P:cytochrome complex assembly"/>
    <property type="evidence" value="ECO:0007669"/>
    <property type="project" value="UniProtKB-KW"/>
</dbReference>
<comment type="subcellular location">
    <subcellularLocation>
        <location evidence="2 12">Cell inner membrane</location>
        <topology evidence="2 12">Single-pass membrane protein</topology>
    </subcellularLocation>
</comment>
<dbReference type="AlphaFoldDB" id="Q2SE52"/>
<proteinExistence type="inferred from homology"/>
<dbReference type="GO" id="GO:0015886">
    <property type="term" value="P:heme transport"/>
    <property type="evidence" value="ECO:0007669"/>
    <property type="project" value="InterPro"/>
</dbReference>
<dbReference type="EMBL" id="CP000155">
    <property type="protein sequence ID" value="ABC31072.1"/>
    <property type="molecule type" value="Genomic_DNA"/>
</dbReference>
<dbReference type="OrthoDB" id="9815607at2"/>
<keyword evidence="6 12" id="KW-1003">Cell membrane</keyword>
<organism evidence="13 14">
    <name type="scientific">Hahella chejuensis (strain KCTC 2396)</name>
    <dbReference type="NCBI Taxonomy" id="349521"/>
    <lineage>
        <taxon>Bacteria</taxon>
        <taxon>Pseudomonadati</taxon>
        <taxon>Pseudomonadota</taxon>
        <taxon>Gammaproteobacteria</taxon>
        <taxon>Oceanospirillales</taxon>
        <taxon>Hahellaceae</taxon>
        <taxon>Hahella</taxon>
    </lineage>
</organism>
<sequence>MNFESLNEFFAMGGHGLYVWLAYGAGGLVFLYNLAAPKLKRDGLVKRLSQQYRREKASQ</sequence>
<evidence type="ECO:0000256" key="2">
    <source>
        <dbReference type="ARBA" id="ARBA00004377"/>
    </source>
</evidence>
<evidence type="ECO:0000256" key="10">
    <source>
        <dbReference type="ARBA" id="ARBA00022989"/>
    </source>
</evidence>
<keyword evidence="14" id="KW-1185">Reference proteome</keyword>
<dbReference type="Pfam" id="PF04995">
    <property type="entry name" value="CcmD"/>
    <property type="match status" value="1"/>
</dbReference>
<evidence type="ECO:0000256" key="7">
    <source>
        <dbReference type="ARBA" id="ARBA00022519"/>
    </source>
</evidence>
<evidence type="ECO:0000256" key="8">
    <source>
        <dbReference type="ARBA" id="ARBA00022692"/>
    </source>
</evidence>
<keyword evidence="8 12" id="KW-0812">Transmembrane</keyword>
<evidence type="ECO:0000256" key="5">
    <source>
        <dbReference type="ARBA" id="ARBA00022448"/>
    </source>
</evidence>
<dbReference type="KEGG" id="hch:HCH_04366"/>
<dbReference type="InterPro" id="IPR052075">
    <property type="entry name" value="Heme_exporter_D"/>
</dbReference>
<name>Q2SE52_HAHCH</name>
<dbReference type="GO" id="GO:1903607">
    <property type="term" value="P:cytochrome c biosynthetic process"/>
    <property type="evidence" value="ECO:0007669"/>
    <property type="project" value="TreeGrafter"/>
</dbReference>
<evidence type="ECO:0000256" key="11">
    <source>
        <dbReference type="ARBA" id="ARBA00023136"/>
    </source>
</evidence>
<dbReference type="STRING" id="349521.HCH_04366"/>
<evidence type="ECO:0000256" key="12">
    <source>
        <dbReference type="RuleBase" id="RU363101"/>
    </source>
</evidence>
<dbReference type="Proteomes" id="UP000000238">
    <property type="component" value="Chromosome"/>
</dbReference>
<keyword evidence="7 12" id="KW-0997">Cell inner membrane</keyword>
<dbReference type="PANTHER" id="PTHR37531">
    <property type="entry name" value="HEME EXPORTER PROTEIN D"/>
    <property type="match status" value="1"/>
</dbReference>
<comment type="similarity">
    <text evidence="3 12">Belongs to the CcmD/CycX/HelD family.</text>
</comment>
<evidence type="ECO:0000256" key="6">
    <source>
        <dbReference type="ARBA" id="ARBA00022475"/>
    </source>
</evidence>
<accession>Q2SE52</accession>
<protein>
    <recommendedName>
        <fullName evidence="4 12">Heme exporter protein D</fullName>
    </recommendedName>
</protein>
<keyword evidence="10 12" id="KW-1133">Transmembrane helix</keyword>
<evidence type="ECO:0000256" key="9">
    <source>
        <dbReference type="ARBA" id="ARBA00022748"/>
    </source>
</evidence>
<dbReference type="NCBIfam" id="TIGR03141">
    <property type="entry name" value="cytochro_ccmD"/>
    <property type="match status" value="1"/>
</dbReference>
<dbReference type="InterPro" id="IPR007078">
    <property type="entry name" value="Haem_export_protD_CcmD"/>
</dbReference>
<gene>
    <name evidence="13" type="ordered locus">HCH_04366</name>
</gene>
<reference evidence="13 14" key="1">
    <citation type="journal article" date="2005" name="Nucleic Acids Res.">
        <title>Genomic blueprint of Hahella chejuensis, a marine microbe producing an algicidal agent.</title>
        <authorList>
            <person name="Jeong H."/>
            <person name="Yim J.H."/>
            <person name="Lee C."/>
            <person name="Choi S.-H."/>
            <person name="Park Y.K."/>
            <person name="Yoon S.H."/>
            <person name="Hur C.-G."/>
            <person name="Kang H.-Y."/>
            <person name="Kim D."/>
            <person name="Lee H.H."/>
            <person name="Park K.H."/>
            <person name="Park S.-H."/>
            <person name="Park H.-S."/>
            <person name="Lee H.K."/>
            <person name="Oh T.K."/>
            <person name="Kim J.F."/>
        </authorList>
    </citation>
    <scope>NUCLEOTIDE SEQUENCE [LARGE SCALE GENOMIC DNA]</scope>
    <source>
        <strain evidence="13 14">KCTC 2396</strain>
    </source>
</reference>